<dbReference type="AlphaFoldDB" id="A0A9P8VLM6"/>
<accession>A0A9P8VLM6</accession>
<protein>
    <submittedName>
        <fullName evidence="2">Uncharacterized protein</fullName>
    </submittedName>
</protein>
<organism evidence="2 3">
    <name type="scientific">Plectosphaerella plurivora</name>
    <dbReference type="NCBI Taxonomy" id="936078"/>
    <lineage>
        <taxon>Eukaryota</taxon>
        <taxon>Fungi</taxon>
        <taxon>Dikarya</taxon>
        <taxon>Ascomycota</taxon>
        <taxon>Pezizomycotina</taxon>
        <taxon>Sordariomycetes</taxon>
        <taxon>Hypocreomycetidae</taxon>
        <taxon>Glomerellales</taxon>
        <taxon>Plectosphaerellaceae</taxon>
        <taxon>Plectosphaerella</taxon>
    </lineage>
</organism>
<feature type="chain" id="PRO_5040473419" evidence="1">
    <location>
        <begin position="27"/>
        <end position="154"/>
    </location>
</feature>
<keyword evidence="3" id="KW-1185">Reference proteome</keyword>
<evidence type="ECO:0000256" key="1">
    <source>
        <dbReference type="SAM" id="SignalP"/>
    </source>
</evidence>
<proteinExistence type="predicted"/>
<comment type="caution">
    <text evidence="2">The sequence shown here is derived from an EMBL/GenBank/DDBJ whole genome shotgun (WGS) entry which is preliminary data.</text>
</comment>
<name>A0A9P8VLM6_9PEZI</name>
<feature type="signal peptide" evidence="1">
    <location>
        <begin position="1"/>
        <end position="26"/>
    </location>
</feature>
<evidence type="ECO:0000313" key="2">
    <source>
        <dbReference type="EMBL" id="KAH6694054.1"/>
    </source>
</evidence>
<sequence length="154" mass="17080">MGGDPMVLLPCWWCVLQCCRVRVAGGEQRRRRTCEGIFFRWYTEGGRRASCRTGRGKRCHRQSAWRVRGQEEGGAGPTRQVPVAPSELHLLPSTISSNITISLSLVVGIAISLSSMSGISSIRLMFSRKSAPWIAGMLRTSIITARPPRRTPLQ</sequence>
<reference evidence="2" key="1">
    <citation type="journal article" date="2021" name="Nat. Commun.">
        <title>Genetic determinants of endophytism in the Arabidopsis root mycobiome.</title>
        <authorList>
            <person name="Mesny F."/>
            <person name="Miyauchi S."/>
            <person name="Thiergart T."/>
            <person name="Pickel B."/>
            <person name="Atanasova L."/>
            <person name="Karlsson M."/>
            <person name="Huettel B."/>
            <person name="Barry K.W."/>
            <person name="Haridas S."/>
            <person name="Chen C."/>
            <person name="Bauer D."/>
            <person name="Andreopoulos W."/>
            <person name="Pangilinan J."/>
            <person name="LaButti K."/>
            <person name="Riley R."/>
            <person name="Lipzen A."/>
            <person name="Clum A."/>
            <person name="Drula E."/>
            <person name="Henrissat B."/>
            <person name="Kohler A."/>
            <person name="Grigoriev I.V."/>
            <person name="Martin F.M."/>
            <person name="Hacquard S."/>
        </authorList>
    </citation>
    <scope>NUCLEOTIDE SEQUENCE</scope>
    <source>
        <strain evidence="2">MPI-SDFR-AT-0117</strain>
    </source>
</reference>
<evidence type="ECO:0000313" key="3">
    <source>
        <dbReference type="Proteomes" id="UP000770015"/>
    </source>
</evidence>
<gene>
    <name evidence="2" type="ORF">F5X68DRAFT_48701</name>
</gene>
<keyword evidence="1" id="KW-0732">Signal</keyword>
<dbReference type="EMBL" id="JAGSXJ010000003">
    <property type="protein sequence ID" value="KAH6694054.1"/>
    <property type="molecule type" value="Genomic_DNA"/>
</dbReference>
<dbReference type="Proteomes" id="UP000770015">
    <property type="component" value="Unassembled WGS sequence"/>
</dbReference>